<evidence type="ECO:0000313" key="3">
    <source>
        <dbReference type="Proteomes" id="UP000317839"/>
    </source>
</evidence>
<dbReference type="InterPro" id="IPR004891">
    <property type="entry name" value="Mercury-R_MerC"/>
</dbReference>
<keyword evidence="1" id="KW-1133">Transmembrane helix</keyword>
<feature type="transmembrane region" description="Helical" evidence="1">
    <location>
        <begin position="102"/>
        <end position="120"/>
    </location>
</feature>
<sequence>MNIAHFLQPIGDKTAIGLSFLCVVHCLILPLLLILVPSSTLQMFSDEGFHQGILIAVFISSFTALTIGFKKHKQISIVYWISAGLMILFSAALLGHDLLGEYAEKILTVLGAAIIAIGHIKNYKTCCHSDRLAQRDSQ</sequence>
<keyword evidence="1" id="KW-0472">Membrane</keyword>
<feature type="transmembrane region" description="Helical" evidence="1">
    <location>
        <begin position="48"/>
        <end position="69"/>
    </location>
</feature>
<dbReference type="GO" id="GO:0015097">
    <property type="term" value="F:mercury ion transmembrane transporter activity"/>
    <property type="evidence" value="ECO:0007669"/>
    <property type="project" value="InterPro"/>
</dbReference>
<accession>A0A545T4E8</accession>
<keyword evidence="1" id="KW-0812">Transmembrane</keyword>
<dbReference type="GO" id="GO:0016020">
    <property type="term" value="C:membrane"/>
    <property type="evidence" value="ECO:0007669"/>
    <property type="project" value="InterPro"/>
</dbReference>
<organism evidence="2 3">
    <name type="scientific">Aliikangiella marina</name>
    <dbReference type="NCBI Taxonomy" id="1712262"/>
    <lineage>
        <taxon>Bacteria</taxon>
        <taxon>Pseudomonadati</taxon>
        <taxon>Pseudomonadota</taxon>
        <taxon>Gammaproteobacteria</taxon>
        <taxon>Oceanospirillales</taxon>
        <taxon>Pleioneaceae</taxon>
        <taxon>Aliikangiella</taxon>
    </lineage>
</organism>
<feature type="transmembrane region" description="Helical" evidence="1">
    <location>
        <begin position="15"/>
        <end position="36"/>
    </location>
</feature>
<reference evidence="2 3" key="1">
    <citation type="submission" date="2019-06" db="EMBL/GenBank/DDBJ databases">
        <title>Draft genome of Aliikangiella marina GYP-15.</title>
        <authorList>
            <person name="Wang G."/>
        </authorList>
    </citation>
    <scope>NUCLEOTIDE SEQUENCE [LARGE SCALE GENOMIC DNA]</scope>
    <source>
        <strain evidence="2 3">GYP-15</strain>
    </source>
</reference>
<comment type="caution">
    <text evidence="2">The sequence shown here is derived from an EMBL/GenBank/DDBJ whole genome shotgun (WGS) entry which is preliminary data.</text>
</comment>
<feature type="transmembrane region" description="Helical" evidence="1">
    <location>
        <begin position="76"/>
        <end position="96"/>
    </location>
</feature>
<dbReference type="EMBL" id="VIKR01000005">
    <property type="protein sequence ID" value="TQV72104.1"/>
    <property type="molecule type" value="Genomic_DNA"/>
</dbReference>
<dbReference type="RefSeq" id="WP_142943432.1">
    <property type="nucleotide sequence ID" value="NZ_VIKR01000005.1"/>
</dbReference>
<dbReference type="OrthoDB" id="34373at2"/>
<evidence type="ECO:0000313" key="2">
    <source>
        <dbReference type="EMBL" id="TQV72104.1"/>
    </source>
</evidence>
<name>A0A545T4E8_9GAMM</name>
<evidence type="ECO:0000256" key="1">
    <source>
        <dbReference type="SAM" id="Phobius"/>
    </source>
</evidence>
<protein>
    <submittedName>
        <fullName evidence="2">MerC domain-containing protein</fullName>
    </submittedName>
</protein>
<dbReference type="Pfam" id="PF03203">
    <property type="entry name" value="MerC"/>
    <property type="match status" value="1"/>
</dbReference>
<proteinExistence type="predicted"/>
<dbReference type="AlphaFoldDB" id="A0A545T4E8"/>
<gene>
    <name evidence="2" type="ORF">FLL45_17940</name>
</gene>
<keyword evidence="3" id="KW-1185">Reference proteome</keyword>
<dbReference type="Proteomes" id="UP000317839">
    <property type="component" value="Unassembled WGS sequence"/>
</dbReference>